<feature type="compositionally biased region" description="Polar residues" evidence="1">
    <location>
        <begin position="253"/>
        <end position="265"/>
    </location>
</feature>
<feature type="region of interest" description="Disordered" evidence="1">
    <location>
        <begin position="241"/>
        <end position="374"/>
    </location>
</feature>
<dbReference type="Proteomes" id="UP001479436">
    <property type="component" value="Unassembled WGS sequence"/>
</dbReference>
<keyword evidence="2" id="KW-0732">Signal</keyword>
<comment type="caution">
    <text evidence="3">The sequence shown here is derived from an EMBL/GenBank/DDBJ whole genome shotgun (WGS) entry which is preliminary data.</text>
</comment>
<evidence type="ECO:0000313" key="3">
    <source>
        <dbReference type="EMBL" id="KAK9763303.1"/>
    </source>
</evidence>
<evidence type="ECO:0000313" key="4">
    <source>
        <dbReference type="Proteomes" id="UP001479436"/>
    </source>
</evidence>
<sequence length="374" mass="40901">MVNAKLILASMATIVMMPALNEAHSWVDCMDWRFNGGSQSFDDNAGSCAGYARRFPVKYSGSQISPKYEFGSLDSVDPNRHYKQSEKNPDDWPACSTGKPYKGGEGEEVGSDETKANPIDGAYGQNKWGPMTVAKAGQQLCVRWPAKNHKDEPNNVVFINMPPTPMSQDPTQRQLNQWTIAKLDYGNCFSGGSDKARCGGCFTIPENRGAGDYLIQWRWKLNGSDNVPEWYTSCSDVRISGGKGGDSPVVITDPSTTSSKNGGKATSTSTPSPTPTEKGDEGDSPSPTTTRGGEDNGDETPTTTKSRRGKPTSRPSEDDDRGNRHGGRRNRNNRGNNHGGRGDNGDEGDDDNSNFKRSYMAQRPQYNLRRNVNY</sequence>
<proteinExistence type="predicted"/>
<dbReference type="Gene3D" id="2.70.50.70">
    <property type="match status" value="1"/>
</dbReference>
<evidence type="ECO:0008006" key="5">
    <source>
        <dbReference type="Google" id="ProtNLM"/>
    </source>
</evidence>
<evidence type="ECO:0000256" key="2">
    <source>
        <dbReference type="SAM" id="SignalP"/>
    </source>
</evidence>
<name>A0ABR2WP44_9FUNG</name>
<feature type="signal peptide" evidence="2">
    <location>
        <begin position="1"/>
        <end position="23"/>
    </location>
</feature>
<feature type="region of interest" description="Disordered" evidence="1">
    <location>
        <begin position="70"/>
        <end position="116"/>
    </location>
</feature>
<accession>A0ABR2WP44</accession>
<feature type="compositionally biased region" description="Polar residues" evidence="1">
    <location>
        <begin position="364"/>
        <end position="374"/>
    </location>
</feature>
<organism evidence="3 4">
    <name type="scientific">Basidiobolus ranarum</name>
    <dbReference type="NCBI Taxonomy" id="34480"/>
    <lineage>
        <taxon>Eukaryota</taxon>
        <taxon>Fungi</taxon>
        <taxon>Fungi incertae sedis</taxon>
        <taxon>Zoopagomycota</taxon>
        <taxon>Entomophthoromycotina</taxon>
        <taxon>Basidiobolomycetes</taxon>
        <taxon>Basidiobolales</taxon>
        <taxon>Basidiobolaceae</taxon>
        <taxon>Basidiobolus</taxon>
    </lineage>
</organism>
<dbReference type="EMBL" id="JASJQH010000677">
    <property type="protein sequence ID" value="KAK9763303.1"/>
    <property type="molecule type" value="Genomic_DNA"/>
</dbReference>
<gene>
    <name evidence="3" type="ORF">K7432_010153</name>
</gene>
<protein>
    <recommendedName>
        <fullName evidence="5">Chitin-binding type-4 domain-containing protein</fullName>
    </recommendedName>
</protein>
<evidence type="ECO:0000256" key="1">
    <source>
        <dbReference type="SAM" id="MobiDB-lite"/>
    </source>
</evidence>
<dbReference type="PANTHER" id="PTHR35559:SF1">
    <property type="entry name" value="CHITIN-BINDING TYPE-4 DOMAIN-CONTAINING PROTEIN"/>
    <property type="match status" value="1"/>
</dbReference>
<reference evidence="3 4" key="1">
    <citation type="submission" date="2023-04" db="EMBL/GenBank/DDBJ databases">
        <title>Genome of Basidiobolus ranarum AG-B5.</title>
        <authorList>
            <person name="Stajich J.E."/>
            <person name="Carter-House D."/>
            <person name="Gryganskyi A."/>
        </authorList>
    </citation>
    <scope>NUCLEOTIDE SEQUENCE [LARGE SCALE GENOMIC DNA]</scope>
    <source>
        <strain evidence="3 4">AG-B5</strain>
    </source>
</reference>
<dbReference type="PANTHER" id="PTHR35559">
    <property type="entry name" value="CHITIN-BINDING TYPE-4 DOMAIN-CONTAINING PROTEIN"/>
    <property type="match status" value="1"/>
</dbReference>
<feature type="chain" id="PRO_5046855259" description="Chitin-binding type-4 domain-containing protein" evidence="2">
    <location>
        <begin position="24"/>
        <end position="374"/>
    </location>
</feature>
<keyword evidence="4" id="KW-1185">Reference proteome</keyword>
<feature type="compositionally biased region" description="Basic and acidic residues" evidence="1">
    <location>
        <begin position="77"/>
        <end position="90"/>
    </location>
</feature>